<name>A0A6J4LAE6_9BACT</name>
<accession>A0A6J4LAE6</accession>
<evidence type="ECO:0000259" key="1">
    <source>
        <dbReference type="Pfam" id="PF03799"/>
    </source>
</evidence>
<proteinExistence type="predicted"/>
<dbReference type="InterPro" id="IPR005548">
    <property type="entry name" value="Cell_div_FtsQ/DivIB_C"/>
</dbReference>
<dbReference type="AlphaFoldDB" id="A0A6J4LAE6"/>
<evidence type="ECO:0000313" key="2">
    <source>
        <dbReference type="EMBL" id="CAA9327446.1"/>
    </source>
</evidence>
<dbReference type="Gene3D" id="3.40.50.11690">
    <property type="entry name" value="Cell division protein FtsQ/DivIB"/>
    <property type="match status" value="1"/>
</dbReference>
<dbReference type="InterPro" id="IPR045335">
    <property type="entry name" value="FtsQ_C_sf"/>
</dbReference>
<dbReference type="Pfam" id="PF03799">
    <property type="entry name" value="FtsQ_DivIB_C"/>
    <property type="match status" value="1"/>
</dbReference>
<dbReference type="EMBL" id="CADCTV010000417">
    <property type="protein sequence ID" value="CAA9327446.1"/>
    <property type="molecule type" value="Genomic_DNA"/>
</dbReference>
<feature type="domain" description="Cell division protein FtsQ/DivIB C-terminal" evidence="1">
    <location>
        <begin position="31"/>
        <end position="148"/>
    </location>
</feature>
<sequence length="160" mass="17530">MVEEARITRRVPGTLVIRVRETRPAGLADAGTLQLVSAEGTILPVDLARVPIDLPLLRTRGLARPAAQAVWAESGYLSELDQALWARVSEVRPAPGGALMLRIGTPEVHVMLPRRASALHLRQLRSTLDHLTRQPRPDSGAPPRVDLRWEDQVVISTPAL</sequence>
<reference evidence="2" key="1">
    <citation type="submission" date="2020-02" db="EMBL/GenBank/DDBJ databases">
        <authorList>
            <person name="Meier V. D."/>
        </authorList>
    </citation>
    <scope>NUCLEOTIDE SEQUENCE</scope>
    <source>
        <strain evidence="2">AVDCRST_MAG89</strain>
    </source>
</reference>
<gene>
    <name evidence="2" type="ORF">AVDCRST_MAG89-1961</name>
</gene>
<protein>
    <recommendedName>
        <fullName evidence="1">Cell division protein FtsQ/DivIB C-terminal domain-containing protein</fullName>
    </recommendedName>
</protein>
<organism evidence="2">
    <name type="scientific">uncultured Gemmatimonadota bacterium</name>
    <dbReference type="NCBI Taxonomy" id="203437"/>
    <lineage>
        <taxon>Bacteria</taxon>
        <taxon>Pseudomonadati</taxon>
        <taxon>Gemmatimonadota</taxon>
        <taxon>environmental samples</taxon>
    </lineage>
</organism>